<evidence type="ECO:0008006" key="4">
    <source>
        <dbReference type="Google" id="ProtNLM"/>
    </source>
</evidence>
<accession>A0A9D1JC94</accession>
<keyword evidence="1" id="KW-0472">Membrane</keyword>
<protein>
    <recommendedName>
        <fullName evidence="4">Ig-like domain-containing protein</fullName>
    </recommendedName>
</protein>
<reference evidence="2" key="2">
    <citation type="journal article" date="2021" name="PeerJ">
        <title>Extensive microbial diversity within the chicken gut microbiome revealed by metagenomics and culture.</title>
        <authorList>
            <person name="Gilroy R."/>
            <person name="Ravi A."/>
            <person name="Getino M."/>
            <person name="Pursley I."/>
            <person name="Horton D.L."/>
            <person name="Alikhan N.F."/>
            <person name="Baker D."/>
            <person name="Gharbi K."/>
            <person name="Hall N."/>
            <person name="Watson M."/>
            <person name="Adriaenssens E.M."/>
            <person name="Foster-Nyarko E."/>
            <person name="Jarju S."/>
            <person name="Secka A."/>
            <person name="Antonio M."/>
            <person name="Oren A."/>
            <person name="Chaudhuri R.R."/>
            <person name="La Ragione R."/>
            <person name="Hildebrand F."/>
            <person name="Pallen M.J."/>
        </authorList>
    </citation>
    <scope>NUCLEOTIDE SEQUENCE</scope>
    <source>
        <strain evidence="2">ChiW13-3771</strain>
    </source>
</reference>
<proteinExistence type="predicted"/>
<keyword evidence="1" id="KW-1133">Transmembrane helix</keyword>
<comment type="caution">
    <text evidence="2">The sequence shown here is derived from an EMBL/GenBank/DDBJ whole genome shotgun (WGS) entry which is preliminary data.</text>
</comment>
<keyword evidence="1" id="KW-0812">Transmembrane</keyword>
<evidence type="ECO:0000313" key="2">
    <source>
        <dbReference type="EMBL" id="HIR87928.1"/>
    </source>
</evidence>
<dbReference type="EMBL" id="DVHN01000035">
    <property type="protein sequence ID" value="HIR87928.1"/>
    <property type="molecule type" value="Genomic_DNA"/>
</dbReference>
<sequence length="309" mass="35516">MKLVRWLAFVAAIGTTALFVVFWEFWVKKQDTIGPVITCEEESYSVPIDATEKKLLDGVEAWDEEDGDVTDSLLIEKKKIIPDTKDFILTCVAMDSSNNVSKYERTITYEDYHSPHFIAKQPLRFVVGDEDSLLSNFKAEDCMEGDITSRIKLEKTNGSSNGEGIQTYELSVANHLGDVATLPISVEFYTDTYEDRLYYPNIYLTDYIYYIEKDKKFSPRNLLKQIQIGATIYEYDKDDKKFYEMEEVEKEDGEGTELKKKKKGEEISGKDVEYKSDVDTSKKGVYTVQYSYQAENERLGTTQLIVVVE</sequence>
<gene>
    <name evidence="2" type="ORF">IAC96_03155</name>
</gene>
<evidence type="ECO:0000256" key="1">
    <source>
        <dbReference type="SAM" id="Phobius"/>
    </source>
</evidence>
<evidence type="ECO:0000313" key="3">
    <source>
        <dbReference type="Proteomes" id="UP000824201"/>
    </source>
</evidence>
<organism evidence="2 3">
    <name type="scientific">Candidatus Fimimorpha faecalis</name>
    <dbReference type="NCBI Taxonomy" id="2840824"/>
    <lineage>
        <taxon>Bacteria</taxon>
        <taxon>Bacillati</taxon>
        <taxon>Bacillota</taxon>
        <taxon>Clostridia</taxon>
        <taxon>Eubacteriales</taxon>
        <taxon>Candidatus Fimimorpha</taxon>
    </lineage>
</organism>
<name>A0A9D1JC94_9FIRM</name>
<dbReference type="InterPro" id="IPR013783">
    <property type="entry name" value="Ig-like_fold"/>
</dbReference>
<reference evidence="2" key="1">
    <citation type="submission" date="2020-10" db="EMBL/GenBank/DDBJ databases">
        <authorList>
            <person name="Gilroy R."/>
        </authorList>
    </citation>
    <scope>NUCLEOTIDE SEQUENCE</scope>
    <source>
        <strain evidence="2">ChiW13-3771</strain>
    </source>
</reference>
<dbReference type="Proteomes" id="UP000824201">
    <property type="component" value="Unassembled WGS sequence"/>
</dbReference>
<dbReference type="Gene3D" id="2.60.40.10">
    <property type="entry name" value="Immunoglobulins"/>
    <property type="match status" value="1"/>
</dbReference>
<feature type="transmembrane region" description="Helical" evidence="1">
    <location>
        <begin position="6"/>
        <end position="27"/>
    </location>
</feature>
<dbReference type="AlphaFoldDB" id="A0A9D1JC94"/>